<proteinExistence type="predicted"/>
<gene>
    <name evidence="2" type="ORF">OLEA9_A080138</name>
</gene>
<dbReference type="Gramene" id="OE9A080138T1">
    <property type="protein sequence ID" value="OE9A080138C1"/>
    <property type="gene ID" value="OE9A080138"/>
</dbReference>
<feature type="compositionally biased region" description="Basic and acidic residues" evidence="1">
    <location>
        <begin position="54"/>
        <end position="68"/>
    </location>
</feature>
<comment type="caution">
    <text evidence="2">The sequence shown here is derived from an EMBL/GenBank/DDBJ whole genome shotgun (WGS) entry which is preliminary data.</text>
</comment>
<reference evidence="2 3" key="1">
    <citation type="submission" date="2019-12" db="EMBL/GenBank/DDBJ databases">
        <authorList>
            <person name="Alioto T."/>
            <person name="Alioto T."/>
            <person name="Gomez Garrido J."/>
        </authorList>
    </citation>
    <scope>NUCLEOTIDE SEQUENCE [LARGE SCALE GENOMIC DNA]</scope>
</reference>
<evidence type="ECO:0000313" key="3">
    <source>
        <dbReference type="Proteomes" id="UP000594638"/>
    </source>
</evidence>
<name>A0A8S0TE96_OLEEU</name>
<dbReference type="Proteomes" id="UP000594638">
    <property type="component" value="Unassembled WGS sequence"/>
</dbReference>
<sequence length="75" mass="8173">MTRFKKLPGRTGGAAKVDCGETSSDRTARRIGLSTGPEGYFSVVLSRGTLSIGPEHRARQRRDSRGADEQLELQP</sequence>
<dbReference type="AlphaFoldDB" id="A0A8S0TE96"/>
<feature type="region of interest" description="Disordered" evidence="1">
    <location>
        <begin position="49"/>
        <end position="75"/>
    </location>
</feature>
<accession>A0A8S0TE96</accession>
<feature type="region of interest" description="Disordered" evidence="1">
    <location>
        <begin position="1"/>
        <end position="33"/>
    </location>
</feature>
<organism evidence="2 3">
    <name type="scientific">Olea europaea subsp. europaea</name>
    <dbReference type="NCBI Taxonomy" id="158383"/>
    <lineage>
        <taxon>Eukaryota</taxon>
        <taxon>Viridiplantae</taxon>
        <taxon>Streptophyta</taxon>
        <taxon>Embryophyta</taxon>
        <taxon>Tracheophyta</taxon>
        <taxon>Spermatophyta</taxon>
        <taxon>Magnoliopsida</taxon>
        <taxon>eudicotyledons</taxon>
        <taxon>Gunneridae</taxon>
        <taxon>Pentapetalae</taxon>
        <taxon>asterids</taxon>
        <taxon>lamiids</taxon>
        <taxon>Lamiales</taxon>
        <taxon>Oleaceae</taxon>
        <taxon>Oleeae</taxon>
        <taxon>Olea</taxon>
    </lineage>
</organism>
<protein>
    <submittedName>
        <fullName evidence="2">Uncharacterized protein</fullName>
    </submittedName>
</protein>
<dbReference type="EMBL" id="CACTIH010005964">
    <property type="protein sequence ID" value="CAA3003445.1"/>
    <property type="molecule type" value="Genomic_DNA"/>
</dbReference>
<evidence type="ECO:0000256" key="1">
    <source>
        <dbReference type="SAM" id="MobiDB-lite"/>
    </source>
</evidence>
<evidence type="ECO:0000313" key="2">
    <source>
        <dbReference type="EMBL" id="CAA3003445.1"/>
    </source>
</evidence>
<keyword evidence="3" id="KW-1185">Reference proteome</keyword>